<protein>
    <submittedName>
        <fullName evidence="2">Uncharacterized protein</fullName>
    </submittedName>
</protein>
<proteinExistence type="predicted"/>
<comment type="caution">
    <text evidence="2">The sequence shown here is derived from an EMBL/GenBank/DDBJ whole genome shotgun (WGS) entry which is preliminary data.</text>
</comment>
<gene>
    <name evidence="2" type="ORF">FJ651_08925</name>
</gene>
<keyword evidence="3" id="KW-1185">Reference proteome</keyword>
<accession>A0A506PIR3</accession>
<feature type="transmembrane region" description="Helical" evidence="1">
    <location>
        <begin position="219"/>
        <end position="242"/>
    </location>
</feature>
<reference evidence="2 3" key="1">
    <citation type="submission" date="2019-06" db="EMBL/GenBank/DDBJ databases">
        <title>Flavobacteriaceae Paucihalobacterium erythroidium CWB-1, complete genome.</title>
        <authorList>
            <person name="Wu S."/>
        </authorList>
    </citation>
    <scope>NUCLEOTIDE SEQUENCE [LARGE SCALE GENOMIC DNA]</scope>
    <source>
        <strain evidence="2 3">CWB-1</strain>
    </source>
</reference>
<keyword evidence="1" id="KW-0472">Membrane</keyword>
<feature type="transmembrane region" description="Helical" evidence="1">
    <location>
        <begin position="65"/>
        <end position="86"/>
    </location>
</feature>
<sequence length="302" mass="35056">MMKNTKLLSYLFNKFLSVDTKEKLERVILVLAIVSFLIHLLLIYFVNIGVLTVSAEITLFKNPIAAIYTPFSFILIYEVYLLVFYMPKSVTTYVSKQYEIITLIVIRRLFKDFSDLELTKDWLEIKGDLQFTYDILLAILIFFIIYLFKKNIQKQSLSDKDKNLTKLNIEYFINLKKLIAVTLVPVIIILAAYSLFGWLSGINWNDDLNLGSFVKINNIFFEEFFTVLIIVDVLLLLISFFYTDSFHKVIRNSGFIISTILLRLSFSAEGLLNNILILSSIVFGLLILLVHNKYETIKPSEE</sequence>
<organism evidence="2 3">
    <name type="scientific">Paucihalobacter ruber</name>
    <dbReference type="NCBI Taxonomy" id="2567861"/>
    <lineage>
        <taxon>Bacteria</taxon>
        <taxon>Pseudomonadati</taxon>
        <taxon>Bacteroidota</taxon>
        <taxon>Flavobacteriia</taxon>
        <taxon>Flavobacteriales</taxon>
        <taxon>Flavobacteriaceae</taxon>
        <taxon>Paucihalobacter</taxon>
    </lineage>
</organism>
<feature type="transmembrane region" description="Helical" evidence="1">
    <location>
        <begin position="272"/>
        <end position="290"/>
    </location>
</feature>
<dbReference type="AlphaFoldDB" id="A0A506PIR3"/>
<dbReference type="EMBL" id="VHIQ01000004">
    <property type="protein sequence ID" value="TPV33509.1"/>
    <property type="molecule type" value="Genomic_DNA"/>
</dbReference>
<feature type="transmembrane region" description="Helical" evidence="1">
    <location>
        <begin position="131"/>
        <end position="148"/>
    </location>
</feature>
<dbReference type="OrthoDB" id="828109at2"/>
<feature type="transmembrane region" description="Helical" evidence="1">
    <location>
        <begin position="249"/>
        <end position="266"/>
    </location>
</feature>
<keyword evidence="1" id="KW-1133">Transmembrane helix</keyword>
<keyword evidence="1" id="KW-0812">Transmembrane</keyword>
<evidence type="ECO:0000313" key="3">
    <source>
        <dbReference type="Proteomes" id="UP000317332"/>
    </source>
</evidence>
<name>A0A506PIR3_9FLAO</name>
<dbReference type="Proteomes" id="UP000317332">
    <property type="component" value="Unassembled WGS sequence"/>
</dbReference>
<feature type="transmembrane region" description="Helical" evidence="1">
    <location>
        <begin position="27"/>
        <end position="53"/>
    </location>
</feature>
<evidence type="ECO:0000256" key="1">
    <source>
        <dbReference type="SAM" id="Phobius"/>
    </source>
</evidence>
<evidence type="ECO:0000313" key="2">
    <source>
        <dbReference type="EMBL" id="TPV33509.1"/>
    </source>
</evidence>
<feature type="transmembrane region" description="Helical" evidence="1">
    <location>
        <begin position="178"/>
        <end position="199"/>
    </location>
</feature>